<dbReference type="STRING" id="762982.HMPREF9442_01612"/>
<dbReference type="Proteomes" id="UP000005546">
    <property type="component" value="Unassembled WGS sequence"/>
</dbReference>
<protein>
    <submittedName>
        <fullName evidence="2">Fibronectin type III domain protein</fullName>
    </submittedName>
</protein>
<dbReference type="Pfam" id="PF18998">
    <property type="entry name" value="Flg_new_2"/>
    <property type="match status" value="1"/>
</dbReference>
<gene>
    <name evidence="2" type="ORF">HMPREF9442_01612</name>
</gene>
<dbReference type="InterPro" id="IPR032675">
    <property type="entry name" value="LRR_dom_sf"/>
</dbReference>
<dbReference type="InterPro" id="IPR053139">
    <property type="entry name" value="Surface_bspA-like"/>
</dbReference>
<dbReference type="Pfam" id="PF13306">
    <property type="entry name" value="LRR_5"/>
    <property type="match status" value="3"/>
</dbReference>
<dbReference type="PANTHER" id="PTHR45661">
    <property type="entry name" value="SURFACE ANTIGEN"/>
    <property type="match status" value="1"/>
</dbReference>
<proteinExistence type="predicted"/>
<dbReference type="eggNOG" id="COG3209">
    <property type="taxonomic scope" value="Bacteria"/>
</dbReference>
<sequence length="741" mass="82243">MVARLFHNPNINMKNILLVLLTTFCIGQKTFAYDCAVGGIAYNLNYNTASVTYFSMEYNHGYYFREVKIPSHITYDGTTYTVNTIAENAFINCTKLTSITIPSTVTYIHGEAFAGCSSLSELTIEDGKQPLFLDAKTTGFKYYREGVFADCRINKLYLGRDLQYNESEEWPSTQYYPPFYNDVPKDNKNTLYDVTIGKDVTTIPSQLFYSFERLSSITLPDSLQTIGRTAFANTGISDIEIPQAVKRIGPYAFSGCKKLCTVVLPDSVFSIEEGTFYNCEQLITINLPPCLKTLAPSAFSGCKRLNTEIPVGMDSIGPGALNNCSSLTKLWIPNVGNADFGLAGCTSLDSINIRSAKTIPNGLFSNLPALKYLEIPFTQNNLGMFFGSSCDNTKGEYLPITQYSENGKSHTYYIPKALEEIVIADGSETLAYGAFYNCSMLRKATLPSTLNGIKEKAFYGCEGLTDIYVKRALPPVAYSGTFEGVNLFACTLHVPYGSKQYYEKATGWKDFYFIEEEAPIKIDVTKNIMNAGEILGLTEYQYGDNVELEAIAHSGYTFSAWTENGNILTTDRLCSFVAESNRKLIAVFVPTLDSNLIQASPENTKVSFTWEKEADAASYKLTVYEDAAMTIVVGSQSFDANGNILSRSTSDSISTVFKNLTEQHDYYYSLKTYSKNGEVLSHYIGLFSTSSETSIQKMETNGHNPDITGYYDLNGRKLDAPGKGIHIIRYSDGTTQKRIVD</sequence>
<dbReference type="OrthoDB" id="1071848at2"/>
<comment type="caution">
    <text evidence="2">The sequence shown here is derived from an EMBL/GenBank/DDBJ whole genome shotgun (WGS) entry which is preliminary data.</text>
</comment>
<evidence type="ECO:0000259" key="1">
    <source>
        <dbReference type="Pfam" id="PF18998"/>
    </source>
</evidence>
<organism evidence="2 3">
    <name type="scientific">Paraprevotella xylaniphila YIT 11841</name>
    <dbReference type="NCBI Taxonomy" id="762982"/>
    <lineage>
        <taxon>Bacteria</taxon>
        <taxon>Pseudomonadati</taxon>
        <taxon>Bacteroidota</taxon>
        <taxon>Bacteroidia</taxon>
        <taxon>Bacteroidales</taxon>
        <taxon>Prevotellaceae</taxon>
        <taxon>Paraprevotella</taxon>
    </lineage>
</organism>
<reference evidence="2 3" key="1">
    <citation type="submission" date="2011-02" db="EMBL/GenBank/DDBJ databases">
        <authorList>
            <person name="Weinstock G."/>
            <person name="Sodergren E."/>
            <person name="Clifton S."/>
            <person name="Fulton L."/>
            <person name="Fulton B."/>
            <person name="Courtney L."/>
            <person name="Fronick C."/>
            <person name="Harrison M."/>
            <person name="Strong C."/>
            <person name="Farmer C."/>
            <person name="Delahaunty K."/>
            <person name="Markovic C."/>
            <person name="Hall O."/>
            <person name="Minx P."/>
            <person name="Tomlinson C."/>
            <person name="Mitreva M."/>
            <person name="Hou S."/>
            <person name="Chen J."/>
            <person name="Wollam A."/>
            <person name="Pepin K.H."/>
            <person name="Johnson M."/>
            <person name="Bhonagiri V."/>
            <person name="Zhang X."/>
            <person name="Suruliraj S."/>
            <person name="Warren W."/>
            <person name="Chinwalla A."/>
            <person name="Mardis E.R."/>
            <person name="Wilson R.K."/>
        </authorList>
    </citation>
    <scope>NUCLEOTIDE SEQUENCE [LARGE SCALE GENOMIC DNA]</scope>
    <source>
        <strain evidence="2 3">YIT 11841</strain>
    </source>
</reference>
<accession>F3QTU3</accession>
<dbReference type="HOGENOM" id="CLU_430745_0_0_10"/>
<keyword evidence="3" id="KW-1185">Reference proteome</keyword>
<dbReference type="AlphaFoldDB" id="F3QTU3"/>
<dbReference type="EMBL" id="AFBR01000040">
    <property type="protein sequence ID" value="EGG54352.1"/>
    <property type="molecule type" value="Genomic_DNA"/>
</dbReference>
<evidence type="ECO:0000313" key="3">
    <source>
        <dbReference type="Proteomes" id="UP000005546"/>
    </source>
</evidence>
<dbReference type="SUPFAM" id="SSF52058">
    <property type="entry name" value="L domain-like"/>
    <property type="match status" value="1"/>
</dbReference>
<dbReference type="InterPro" id="IPR044060">
    <property type="entry name" value="Bacterial_rp_domain"/>
</dbReference>
<evidence type="ECO:0000313" key="2">
    <source>
        <dbReference type="EMBL" id="EGG54352.1"/>
    </source>
</evidence>
<feature type="domain" description="Bacterial repeat" evidence="1">
    <location>
        <begin position="524"/>
        <end position="589"/>
    </location>
</feature>
<name>F3QTU3_9BACT</name>
<dbReference type="Gene3D" id="3.80.10.10">
    <property type="entry name" value="Ribonuclease Inhibitor"/>
    <property type="match status" value="4"/>
</dbReference>
<dbReference type="PANTHER" id="PTHR45661:SF3">
    <property type="entry name" value="IG-LIKE DOMAIN-CONTAINING PROTEIN"/>
    <property type="match status" value="1"/>
</dbReference>
<dbReference type="InterPro" id="IPR026906">
    <property type="entry name" value="LRR_5"/>
</dbReference>